<name>A0A1G2FTR9_9BACT</name>
<dbReference type="SUPFAM" id="SSF55846">
    <property type="entry name" value="N-acetylmuramoyl-L-alanine amidase-like"/>
    <property type="match status" value="1"/>
</dbReference>
<dbReference type="InterPro" id="IPR006619">
    <property type="entry name" value="PGRP_domain_met/bac"/>
</dbReference>
<protein>
    <recommendedName>
        <fullName evidence="7">Peptidoglycan recognition protein family domain-containing protein</fullName>
    </recommendedName>
</protein>
<feature type="region of interest" description="Disordered" evidence="2">
    <location>
        <begin position="557"/>
        <end position="594"/>
    </location>
</feature>
<evidence type="ECO:0000256" key="2">
    <source>
        <dbReference type="SAM" id="MobiDB-lite"/>
    </source>
</evidence>
<dbReference type="PANTHER" id="PTHR11022">
    <property type="entry name" value="PEPTIDOGLYCAN RECOGNITION PROTEIN"/>
    <property type="match status" value="1"/>
</dbReference>
<evidence type="ECO:0000259" key="3">
    <source>
        <dbReference type="SMART" id="SM00644"/>
    </source>
</evidence>
<dbReference type="CDD" id="cd06583">
    <property type="entry name" value="PGRP"/>
    <property type="match status" value="1"/>
</dbReference>
<dbReference type="InterPro" id="IPR015510">
    <property type="entry name" value="PGRP"/>
</dbReference>
<comment type="similarity">
    <text evidence="1">Belongs to the N-acetylmuramoyl-L-alanine amidase 2 family.</text>
</comment>
<dbReference type="AlphaFoldDB" id="A0A1G2FTR9"/>
<sequence length="886" mass="97666">MERKILTKNIIWLFVFSLVLPNGLFFAKSTNAQNEGLVYGDSDVPVILPRASWDNTPALNALMTWAPDKNASPSDYQPVERIILHDTGCDASNPTCNNNQNPVATIQAMYRYHAVTRGWGDIGYNYIIDQQGRIYEGRYGGNGSRGAHVFVDKTKDNFNFGTIGITVLGNYGKIQPAEAVYQSLIRLVAWLAATNNLDPQGTRSSSIWNFTTSEFSSLYNGPIVVGHKDGEKGNPDPGLLDVAKVRRATADFAAKYRNYIYQVDSLPKIYKIGSGTRQIYNDLPTYVSMGGVYRGSVIISQTQADLFSESRFLKYPDGSLLRIKDNFSVYLIQDGQKRNLNVSVKQFMVLGFDFDRVRVVEETDLAGYLETDMVKYGPDKQLLSDGQRVYLIQAGQKRWIPSDALFATLGYSWSKIKSAPTDLKNYLDGAVLSYPDGTLLQAAGQEAVYLVSGGQLSRFISAEIFLNLKYNWSKIKKIPAEELAYYPIGDFVKYKDGALLRPNDENNVYLISGGKPQLVDGATFKKKKYKWVNVLVISAQDFHILYRGAAIEQPISTQLSPSPSATPTPSLTPVPSPTPTIIPTPASSSSPISSSEPKMRVAVYEVTAPSVTLTANMPFNILDKTGQIVVGKAANENYVYNISASSTAFVRIVPQSTDGIVQIVSYEDHPAWKPSLNYNQFHGTMEIVYSAKSNKIWAVNELRLEDYLKGIAEINQTDSAEHQKTMIVASRTYAYYYILKGGKRGADEVYILNNTSADQLYKGYTRELSAPAVVDAVNFTRGEVAVYNGAPIVTAYSSGAPELATSGTKNACTVWGNQYCQAGFEYLAGEVKDPANAPYTQSVCGGGNHCVGLSAAGSRQFSLTGAKNYQEVLKYYYSGTEIKKIY</sequence>
<feature type="compositionally biased region" description="Low complexity" evidence="2">
    <location>
        <begin position="583"/>
        <end position="594"/>
    </location>
</feature>
<dbReference type="Proteomes" id="UP000177126">
    <property type="component" value="Unassembled WGS sequence"/>
</dbReference>
<dbReference type="GO" id="GO:0008745">
    <property type="term" value="F:N-acetylmuramoyl-L-alanine amidase activity"/>
    <property type="evidence" value="ECO:0007669"/>
    <property type="project" value="InterPro"/>
</dbReference>
<accession>A0A1G2FTR9</accession>
<reference evidence="5 6" key="1">
    <citation type="journal article" date="2016" name="Nat. Commun.">
        <title>Thousands of microbial genomes shed light on interconnected biogeochemical processes in an aquifer system.</title>
        <authorList>
            <person name="Anantharaman K."/>
            <person name="Brown C.T."/>
            <person name="Hug L.A."/>
            <person name="Sharon I."/>
            <person name="Castelle C.J."/>
            <person name="Probst A.J."/>
            <person name="Thomas B.C."/>
            <person name="Singh A."/>
            <person name="Wilkins M.J."/>
            <person name="Karaoz U."/>
            <person name="Brodie E.L."/>
            <person name="Williams K.H."/>
            <person name="Hubbard S.S."/>
            <person name="Banfield J.F."/>
        </authorList>
    </citation>
    <scope>NUCLEOTIDE SEQUENCE [LARGE SCALE GENOMIC DNA]</scope>
</reference>
<evidence type="ECO:0000259" key="4">
    <source>
        <dbReference type="SMART" id="SM00701"/>
    </source>
</evidence>
<dbReference type="PANTHER" id="PTHR11022:SF41">
    <property type="entry name" value="PEPTIDOGLYCAN-RECOGNITION PROTEIN LC-RELATED"/>
    <property type="match status" value="1"/>
</dbReference>
<dbReference type="SMART" id="SM00701">
    <property type="entry name" value="PGRP"/>
    <property type="match status" value="1"/>
</dbReference>
<dbReference type="InterPro" id="IPR002502">
    <property type="entry name" value="Amidase_domain"/>
</dbReference>
<dbReference type="InterPro" id="IPR013693">
    <property type="entry name" value="SpoIID/LytB_N"/>
</dbReference>
<evidence type="ECO:0008006" key="7">
    <source>
        <dbReference type="Google" id="ProtNLM"/>
    </source>
</evidence>
<proteinExistence type="inferred from homology"/>
<dbReference type="Gene3D" id="3.40.80.10">
    <property type="entry name" value="Peptidoglycan recognition protein-like"/>
    <property type="match status" value="1"/>
</dbReference>
<dbReference type="GO" id="GO:0009253">
    <property type="term" value="P:peptidoglycan catabolic process"/>
    <property type="evidence" value="ECO:0007669"/>
    <property type="project" value="InterPro"/>
</dbReference>
<dbReference type="EMBL" id="MHNF01000019">
    <property type="protein sequence ID" value="OGZ41122.1"/>
    <property type="molecule type" value="Genomic_DNA"/>
</dbReference>
<comment type="caution">
    <text evidence="5">The sequence shown here is derived from an EMBL/GenBank/DDBJ whole genome shotgun (WGS) entry which is preliminary data.</text>
</comment>
<evidence type="ECO:0000313" key="5">
    <source>
        <dbReference type="EMBL" id="OGZ41122.1"/>
    </source>
</evidence>
<dbReference type="Pfam" id="PF08486">
    <property type="entry name" value="SpoIID"/>
    <property type="match status" value="1"/>
</dbReference>
<feature type="domain" description="N-acetylmuramoyl-L-alanine amidase" evidence="3">
    <location>
        <begin position="66"/>
        <end position="238"/>
    </location>
</feature>
<dbReference type="InterPro" id="IPR036505">
    <property type="entry name" value="Amidase/PGRP_sf"/>
</dbReference>
<dbReference type="SMART" id="SM00644">
    <property type="entry name" value="Ami_2"/>
    <property type="match status" value="1"/>
</dbReference>
<feature type="domain" description="Peptidoglycan recognition protein family" evidence="4">
    <location>
        <begin position="45"/>
        <end position="206"/>
    </location>
</feature>
<evidence type="ECO:0000313" key="6">
    <source>
        <dbReference type="Proteomes" id="UP000177126"/>
    </source>
</evidence>
<organism evidence="5 6">
    <name type="scientific">Candidatus Portnoybacteria bacterium RIFCSPLOWO2_02_FULL_39_11</name>
    <dbReference type="NCBI Taxonomy" id="1802001"/>
    <lineage>
        <taxon>Bacteria</taxon>
        <taxon>Candidatus Portnoyibacteriota</taxon>
    </lineage>
</organism>
<evidence type="ECO:0000256" key="1">
    <source>
        <dbReference type="ARBA" id="ARBA00007553"/>
    </source>
</evidence>
<gene>
    <name evidence="5" type="ORF">A3B04_01360</name>
</gene>
<dbReference type="GO" id="GO:0008270">
    <property type="term" value="F:zinc ion binding"/>
    <property type="evidence" value="ECO:0007669"/>
    <property type="project" value="InterPro"/>
</dbReference>
<feature type="compositionally biased region" description="Pro residues" evidence="2">
    <location>
        <begin position="564"/>
        <end position="582"/>
    </location>
</feature>
<dbReference type="Pfam" id="PF01510">
    <property type="entry name" value="Amidase_2"/>
    <property type="match status" value="1"/>
</dbReference>